<name>A0A0A9TSL4_ARUDO</name>
<proteinExistence type="predicted"/>
<organism evidence="1">
    <name type="scientific">Arundo donax</name>
    <name type="common">Giant reed</name>
    <name type="synonym">Donax arundinaceus</name>
    <dbReference type="NCBI Taxonomy" id="35708"/>
    <lineage>
        <taxon>Eukaryota</taxon>
        <taxon>Viridiplantae</taxon>
        <taxon>Streptophyta</taxon>
        <taxon>Embryophyta</taxon>
        <taxon>Tracheophyta</taxon>
        <taxon>Spermatophyta</taxon>
        <taxon>Magnoliopsida</taxon>
        <taxon>Liliopsida</taxon>
        <taxon>Poales</taxon>
        <taxon>Poaceae</taxon>
        <taxon>PACMAD clade</taxon>
        <taxon>Arundinoideae</taxon>
        <taxon>Arundineae</taxon>
        <taxon>Arundo</taxon>
    </lineage>
</organism>
<protein>
    <submittedName>
        <fullName evidence="1">Uncharacterized protein</fullName>
    </submittedName>
</protein>
<accession>A0A0A9TSL4</accession>
<reference evidence="1" key="2">
    <citation type="journal article" date="2015" name="Data Brief">
        <title>Shoot transcriptome of the giant reed, Arundo donax.</title>
        <authorList>
            <person name="Barrero R.A."/>
            <person name="Guerrero F.D."/>
            <person name="Moolhuijzen P."/>
            <person name="Goolsby J.A."/>
            <person name="Tidwell J."/>
            <person name="Bellgard S.E."/>
            <person name="Bellgard M.I."/>
        </authorList>
    </citation>
    <scope>NUCLEOTIDE SEQUENCE</scope>
    <source>
        <tissue evidence="1">Shoot tissue taken approximately 20 cm above the soil surface</tissue>
    </source>
</reference>
<reference evidence="1" key="1">
    <citation type="submission" date="2014-09" db="EMBL/GenBank/DDBJ databases">
        <authorList>
            <person name="Magalhaes I.L.F."/>
            <person name="Oliveira U."/>
            <person name="Santos F.R."/>
            <person name="Vidigal T.H.D.A."/>
            <person name="Brescovit A.D."/>
            <person name="Santos A.J."/>
        </authorList>
    </citation>
    <scope>NUCLEOTIDE SEQUENCE</scope>
    <source>
        <tissue evidence="1">Shoot tissue taken approximately 20 cm above the soil surface</tissue>
    </source>
</reference>
<sequence length="13" mass="1451">MIRATQVEGVTFV</sequence>
<dbReference type="EMBL" id="GBRH01282124">
    <property type="protein sequence ID" value="JAD15771.1"/>
    <property type="molecule type" value="Transcribed_RNA"/>
</dbReference>
<evidence type="ECO:0000313" key="1">
    <source>
        <dbReference type="EMBL" id="JAD15771.1"/>
    </source>
</evidence>